<keyword evidence="2" id="KW-1185">Reference proteome</keyword>
<reference evidence="1 2" key="1">
    <citation type="journal article" date="2019" name="Environ. Microbiol.">
        <title>At the nexus of three kingdoms: the genome of the mycorrhizal fungus Gigaspora margarita provides insights into plant, endobacterial and fungal interactions.</title>
        <authorList>
            <person name="Venice F."/>
            <person name="Ghignone S."/>
            <person name="Salvioli di Fossalunga A."/>
            <person name="Amselem J."/>
            <person name="Novero M."/>
            <person name="Xianan X."/>
            <person name="Sedzielewska Toro K."/>
            <person name="Morin E."/>
            <person name="Lipzen A."/>
            <person name="Grigoriev I.V."/>
            <person name="Henrissat B."/>
            <person name="Martin F.M."/>
            <person name="Bonfante P."/>
        </authorList>
    </citation>
    <scope>NUCLEOTIDE SEQUENCE [LARGE SCALE GENOMIC DNA]</scope>
    <source>
        <strain evidence="1 2">BEG34</strain>
    </source>
</reference>
<name>A0A8H3XHZ5_GIGMA</name>
<dbReference type="Proteomes" id="UP000439903">
    <property type="component" value="Unassembled WGS sequence"/>
</dbReference>
<comment type="caution">
    <text evidence="1">The sequence shown here is derived from an EMBL/GenBank/DDBJ whole genome shotgun (WGS) entry which is preliminary data.</text>
</comment>
<dbReference type="EMBL" id="WTPW01001087">
    <property type="protein sequence ID" value="KAF0457885.1"/>
    <property type="molecule type" value="Genomic_DNA"/>
</dbReference>
<accession>A0A8H3XHZ5</accession>
<evidence type="ECO:0000313" key="2">
    <source>
        <dbReference type="Proteomes" id="UP000439903"/>
    </source>
</evidence>
<proteinExistence type="predicted"/>
<evidence type="ECO:0000313" key="1">
    <source>
        <dbReference type="EMBL" id="KAF0457885.1"/>
    </source>
</evidence>
<protein>
    <submittedName>
        <fullName evidence="1">Uncharacterized protein</fullName>
    </submittedName>
</protein>
<dbReference type="AlphaFoldDB" id="A0A8H3XHZ5"/>
<organism evidence="1 2">
    <name type="scientific">Gigaspora margarita</name>
    <dbReference type="NCBI Taxonomy" id="4874"/>
    <lineage>
        <taxon>Eukaryota</taxon>
        <taxon>Fungi</taxon>
        <taxon>Fungi incertae sedis</taxon>
        <taxon>Mucoromycota</taxon>
        <taxon>Glomeromycotina</taxon>
        <taxon>Glomeromycetes</taxon>
        <taxon>Diversisporales</taxon>
        <taxon>Gigasporaceae</taxon>
        <taxon>Gigaspora</taxon>
    </lineage>
</organism>
<gene>
    <name evidence="1" type="ORF">F8M41_001064</name>
</gene>
<sequence length="111" mass="12496">MDGFLFPEDGQNDIDEFYFTEDSQTVMEGFLSIEDDESDTRFLAIGNNAPVESCLISWSNQSTHEVLSVDCEPFNINETIDSNIDDSFAYPNNILEAEHDIQVKVGDSFLS</sequence>